<dbReference type="EMBL" id="KJ489013">
    <property type="protein sequence ID" value="AHV83275.1"/>
    <property type="molecule type" value="Genomic_DNA"/>
</dbReference>
<protein>
    <submittedName>
        <fullName evidence="1">Uncharacterized protein</fullName>
    </submittedName>
</protein>
<dbReference type="RefSeq" id="YP_009036821.1">
    <property type="nucleotide sequence ID" value="NC_024214.1"/>
</dbReference>
<evidence type="ECO:0000313" key="2">
    <source>
        <dbReference type="Proteomes" id="UP000019792"/>
    </source>
</evidence>
<name>X4YH74_9CAUD</name>
<accession>X4YH74</accession>
<proteinExistence type="predicted"/>
<sequence length="125" mass="14577">MNKRQNISGKAVYSYYNKNSRSIRATMEHFHIGSKRVKTIVRYYEGADVVFKSHRGGRKSRFDRALLEHVEDMIKATHIEYQGNGTKVTVKTYKNLSEIAEVLGVNHKTLANNLIEYRKNPLKYR</sequence>
<organism evidence="1 2">
    <name type="scientific">Lactococcus phage P162</name>
    <dbReference type="NCBI Taxonomy" id="1476889"/>
    <lineage>
        <taxon>Viruses</taxon>
        <taxon>Duplodnaviria</taxon>
        <taxon>Heunggongvirae</taxon>
        <taxon>Uroviricota</taxon>
        <taxon>Caudoviricetes</taxon>
        <taxon>Nevevirus</taxon>
        <taxon>Nevevirus P162</taxon>
    </lineage>
</organism>
<evidence type="ECO:0000313" key="1">
    <source>
        <dbReference type="EMBL" id="AHV83275.1"/>
    </source>
</evidence>
<dbReference type="GeneID" id="19527363"/>
<dbReference type="KEGG" id="vg:19527363"/>
<gene>
    <name evidence="1" type="ORF">P162_0078</name>
</gene>
<dbReference type="Proteomes" id="UP000019792">
    <property type="component" value="Segment"/>
</dbReference>
<keyword evidence="2" id="KW-1185">Reference proteome</keyword>
<reference evidence="1 2" key="1">
    <citation type="submission" date="2014-02" db="EMBL/GenBank/DDBJ databases">
        <title>Complete genome sequences of four novel Lactococcus lactis phages distantly related to the rare 1706 phage species.</title>
        <authorList>
            <person name="Kot W."/>
            <person name="Neve H."/>
            <person name="Vogensen F.K."/>
            <person name="Heller K.J."/>
            <person name="Hansen L.H."/>
        </authorList>
    </citation>
    <scope>NUCLEOTIDE SEQUENCE [LARGE SCALE GENOMIC DNA]</scope>
</reference>
<dbReference type="OrthoDB" id="31650at10239"/>